<evidence type="ECO:0000256" key="1">
    <source>
        <dbReference type="SAM" id="SignalP"/>
    </source>
</evidence>
<protein>
    <submittedName>
        <fullName evidence="2">Uncharacterized protein</fullName>
    </submittedName>
</protein>
<reference evidence="2 3" key="1">
    <citation type="submission" date="2024-06" db="EMBL/GenBank/DDBJ databases">
        <title>Chitinophaga defluvii sp. nov., isolated from municipal sewage.</title>
        <authorList>
            <person name="Zhang L."/>
        </authorList>
    </citation>
    <scope>NUCLEOTIDE SEQUENCE [LARGE SCALE GENOMIC DNA]</scope>
    <source>
        <strain evidence="2 3">H8</strain>
    </source>
</reference>
<proteinExistence type="predicted"/>
<accession>A0ABV2T157</accession>
<keyword evidence="3" id="KW-1185">Reference proteome</keyword>
<dbReference type="Proteomes" id="UP001549749">
    <property type="component" value="Unassembled WGS sequence"/>
</dbReference>
<feature type="chain" id="PRO_5046436204" evidence="1">
    <location>
        <begin position="23"/>
        <end position="117"/>
    </location>
</feature>
<evidence type="ECO:0000313" key="3">
    <source>
        <dbReference type="Proteomes" id="UP001549749"/>
    </source>
</evidence>
<dbReference type="EMBL" id="JBEXAC010000001">
    <property type="protein sequence ID" value="MET6996768.1"/>
    <property type="molecule type" value="Genomic_DNA"/>
</dbReference>
<feature type="signal peptide" evidence="1">
    <location>
        <begin position="1"/>
        <end position="22"/>
    </location>
</feature>
<gene>
    <name evidence="2" type="ORF">ABR189_05295</name>
</gene>
<comment type="caution">
    <text evidence="2">The sequence shown here is derived from an EMBL/GenBank/DDBJ whole genome shotgun (WGS) entry which is preliminary data.</text>
</comment>
<keyword evidence="1" id="KW-0732">Signal</keyword>
<evidence type="ECO:0000313" key="2">
    <source>
        <dbReference type="EMBL" id="MET6996768.1"/>
    </source>
</evidence>
<organism evidence="2 3">
    <name type="scientific">Chitinophaga defluvii</name>
    <dbReference type="NCBI Taxonomy" id="3163343"/>
    <lineage>
        <taxon>Bacteria</taxon>
        <taxon>Pseudomonadati</taxon>
        <taxon>Bacteroidota</taxon>
        <taxon>Chitinophagia</taxon>
        <taxon>Chitinophagales</taxon>
        <taxon>Chitinophagaceae</taxon>
        <taxon>Chitinophaga</taxon>
    </lineage>
</organism>
<dbReference type="RefSeq" id="WP_354659409.1">
    <property type="nucleotide sequence ID" value="NZ_JBEXAC010000001.1"/>
</dbReference>
<sequence>MKWFSSLMAILVLFLAVQPVCANMPAADTCCSVAATECCKDQPAQQPVEANNHSSQEDCDSGCNPFQLCNCCAFSVLTLHPSPFLSYIHFNIPQWGIPLIHFSEAPVSGFWQPPRIA</sequence>
<name>A0ABV2T157_9BACT</name>